<reference evidence="1" key="1">
    <citation type="submission" date="2020-04" db="EMBL/GenBank/DDBJ databases">
        <authorList>
            <person name="Chiriac C."/>
            <person name="Salcher M."/>
            <person name="Ghai R."/>
            <person name="Kavagutti S V."/>
        </authorList>
    </citation>
    <scope>NUCLEOTIDE SEQUENCE</scope>
</reference>
<name>A0A6J5LVV0_9CAUD</name>
<organism evidence="1">
    <name type="scientific">uncultured Caudovirales phage</name>
    <dbReference type="NCBI Taxonomy" id="2100421"/>
    <lineage>
        <taxon>Viruses</taxon>
        <taxon>Duplodnaviria</taxon>
        <taxon>Heunggongvirae</taxon>
        <taxon>Uroviricota</taxon>
        <taxon>Caudoviricetes</taxon>
        <taxon>Peduoviridae</taxon>
        <taxon>Maltschvirus</taxon>
        <taxon>Maltschvirus maltsch</taxon>
    </lineage>
</organism>
<gene>
    <name evidence="1" type="ORF">UFOVP318_3</name>
</gene>
<evidence type="ECO:0000313" key="1">
    <source>
        <dbReference type="EMBL" id="CAB4137076.1"/>
    </source>
</evidence>
<accession>A0A6J5LVV0</accession>
<protein>
    <submittedName>
        <fullName evidence="1">Uncharacterized protein</fullName>
    </submittedName>
</protein>
<dbReference type="EMBL" id="LR796337">
    <property type="protein sequence ID" value="CAB4137076.1"/>
    <property type="molecule type" value="Genomic_DNA"/>
</dbReference>
<proteinExistence type="predicted"/>
<sequence>MPCALTSGYSLDCKDSSGGIVEVYFIEKSNVTAINEASGVVTGLTKATGKRFWKYELPKETGALTETLTGNVQNGTVFYASELKVVVNKLLVAVRNEIKLLAQNTLIAVAKDNNGKYWMVGKSNGIDLTTGTLGTGTAFGDRSGFDLTFAGSEPEPMVEVNSSIANALQTAG</sequence>